<feature type="binding site" evidence="6 7">
    <location>
        <position position="193"/>
    </location>
    <ligand>
        <name>FMN</name>
        <dbReference type="ChEBI" id="CHEBI:58210"/>
    </ligand>
</feature>
<evidence type="ECO:0000256" key="7">
    <source>
        <dbReference type="PIRSR" id="PIRSR000190-2"/>
    </source>
</evidence>
<feature type="binding site" evidence="6 7">
    <location>
        <position position="81"/>
    </location>
    <ligand>
        <name>FMN</name>
        <dbReference type="ChEBI" id="CHEBI:58210"/>
    </ligand>
</feature>
<dbReference type="PANTHER" id="PTHR10851:SF0">
    <property type="entry name" value="PYRIDOXINE-5'-PHOSPHATE OXIDASE"/>
    <property type="match status" value="1"/>
</dbReference>
<proteinExistence type="inferred from homology"/>
<dbReference type="InterPro" id="IPR011576">
    <property type="entry name" value="Pyridox_Oxase_N"/>
</dbReference>
<feature type="binding site" evidence="6">
    <location>
        <position position="121"/>
    </location>
    <ligand>
        <name>substrate</name>
    </ligand>
</feature>
<dbReference type="InterPro" id="IPR000659">
    <property type="entry name" value="Pyridox_Oxase"/>
</dbReference>
<keyword evidence="11" id="KW-1185">Reference proteome</keyword>
<feature type="binding site" evidence="6 7">
    <location>
        <position position="103"/>
    </location>
    <ligand>
        <name>FMN</name>
        <dbReference type="ChEBI" id="CHEBI:58210"/>
    </ligand>
</feature>
<feature type="binding site" evidence="6">
    <location>
        <position position="129"/>
    </location>
    <ligand>
        <name>substrate</name>
    </ligand>
</feature>
<dbReference type="InterPro" id="IPR012349">
    <property type="entry name" value="Split_barrel_FMN-bd"/>
</dbReference>
<feature type="binding site" evidence="6 7">
    <location>
        <position position="183"/>
    </location>
    <ligand>
        <name>FMN</name>
        <dbReference type="ChEBI" id="CHEBI:58210"/>
    </ligand>
</feature>
<dbReference type="GO" id="GO:0010181">
    <property type="term" value="F:FMN binding"/>
    <property type="evidence" value="ECO:0007669"/>
    <property type="project" value="UniProtKB-UniRule"/>
</dbReference>
<evidence type="ECO:0000259" key="8">
    <source>
        <dbReference type="Pfam" id="PF01243"/>
    </source>
</evidence>
<keyword evidence="2 6" id="KW-0285">Flavoprotein</keyword>
<evidence type="ECO:0000313" key="10">
    <source>
        <dbReference type="EMBL" id="RVU04985.1"/>
    </source>
</evidence>
<comment type="similarity">
    <text evidence="1 6">Belongs to the pyridoxamine 5'-phosphate oxidase family.</text>
</comment>
<evidence type="ECO:0000256" key="3">
    <source>
        <dbReference type="ARBA" id="ARBA00022643"/>
    </source>
</evidence>
<dbReference type="PANTHER" id="PTHR10851">
    <property type="entry name" value="PYRIDOXINE-5-PHOSPHATE OXIDASE"/>
    <property type="match status" value="1"/>
</dbReference>
<dbReference type="SUPFAM" id="SSF50475">
    <property type="entry name" value="FMN-binding split barrel"/>
    <property type="match status" value="1"/>
</dbReference>
<dbReference type="UniPathway" id="UPA01068">
    <property type="reaction ID" value="UER00304"/>
</dbReference>
<accession>A0A437N4X9</accession>
<comment type="pathway">
    <text evidence="6">Cofactor metabolism; pyridoxal 5'-phosphate salvage; pyridoxal 5'-phosphate from pyridoxine 5'-phosphate: step 1/1.</text>
</comment>
<organism evidence="10 11">
    <name type="scientific">Novosphingobium umbonatum</name>
    <dbReference type="NCBI Taxonomy" id="1908524"/>
    <lineage>
        <taxon>Bacteria</taxon>
        <taxon>Pseudomonadati</taxon>
        <taxon>Pseudomonadota</taxon>
        <taxon>Alphaproteobacteria</taxon>
        <taxon>Sphingomonadales</taxon>
        <taxon>Sphingomonadaceae</taxon>
        <taxon>Novosphingobium</taxon>
    </lineage>
</organism>
<dbReference type="Proteomes" id="UP000282837">
    <property type="component" value="Unassembled WGS sequence"/>
</dbReference>
<comment type="catalytic activity">
    <reaction evidence="6">
        <text>pyridoxamine 5'-phosphate + O2 + H2O = pyridoxal 5'-phosphate + H2O2 + NH4(+)</text>
        <dbReference type="Rhea" id="RHEA:15817"/>
        <dbReference type="ChEBI" id="CHEBI:15377"/>
        <dbReference type="ChEBI" id="CHEBI:15379"/>
        <dbReference type="ChEBI" id="CHEBI:16240"/>
        <dbReference type="ChEBI" id="CHEBI:28938"/>
        <dbReference type="ChEBI" id="CHEBI:58451"/>
        <dbReference type="ChEBI" id="CHEBI:597326"/>
        <dbReference type="EC" id="1.4.3.5"/>
    </reaction>
</comment>
<dbReference type="EC" id="1.4.3.5" evidence="6"/>
<name>A0A437N4X9_9SPHN</name>
<feature type="domain" description="Pyridoxine 5'-phosphate oxidase dimerisation C-terminal" evidence="9">
    <location>
        <begin position="170"/>
        <end position="210"/>
    </location>
</feature>
<reference evidence="10 11" key="1">
    <citation type="submission" date="2019-01" db="EMBL/GenBank/DDBJ databases">
        <authorList>
            <person name="Chen W.-M."/>
        </authorList>
    </citation>
    <scope>NUCLEOTIDE SEQUENCE [LARGE SCALE GENOMIC DNA]</scope>
    <source>
        <strain evidence="10 11">FSY-9</strain>
    </source>
</reference>
<evidence type="ECO:0000313" key="11">
    <source>
        <dbReference type="Proteomes" id="UP000282837"/>
    </source>
</evidence>
<dbReference type="PROSITE" id="PS01064">
    <property type="entry name" value="PYRIDOX_OXIDASE"/>
    <property type="match status" value="1"/>
</dbReference>
<gene>
    <name evidence="6 10" type="primary">pdxH</name>
    <name evidence="10" type="ORF">EOE18_09595</name>
</gene>
<dbReference type="HAMAP" id="MF_01629">
    <property type="entry name" value="PdxH"/>
    <property type="match status" value="1"/>
</dbReference>
<feature type="binding site" evidence="6 7">
    <location>
        <begin position="74"/>
        <end position="75"/>
    </location>
    <ligand>
        <name>FMN</name>
        <dbReference type="ChEBI" id="CHEBI:58210"/>
    </ligand>
</feature>
<evidence type="ECO:0000256" key="1">
    <source>
        <dbReference type="ARBA" id="ARBA00007301"/>
    </source>
</evidence>
<dbReference type="Gene3D" id="2.30.110.10">
    <property type="entry name" value="Electron Transport, Fmn-binding Protein, Chain A"/>
    <property type="match status" value="1"/>
</dbReference>
<dbReference type="Pfam" id="PF10590">
    <property type="entry name" value="PNP_phzG_C"/>
    <property type="match status" value="1"/>
</dbReference>
<sequence>MTSPINGETEEITGTDPFALFDEWFALAKAKEPNDPEAVAVATATPDAFPSVRMVLMKDHGPDLLGPLGGFVFYTNSHSRKGGELLANPKASMLFHWKSLRRQIRIEGAITQVPDAMADAYFASRSRDSQIGAHASNQSAPLSSRGQFVADIAKSTARHLIGAVPRPPHWTGFCLAPQAIEFWMDRPFRLHERRRFTRVDGGWTSTLLYP</sequence>
<evidence type="ECO:0000256" key="2">
    <source>
        <dbReference type="ARBA" id="ARBA00022630"/>
    </source>
</evidence>
<dbReference type="Pfam" id="PF01243">
    <property type="entry name" value="PNPOx_N"/>
    <property type="match status" value="1"/>
</dbReference>
<comment type="pathway">
    <text evidence="6">Cofactor metabolism; pyridoxal 5'-phosphate salvage; pyridoxal 5'-phosphate from pyridoxamine 5'-phosphate: step 1/1.</text>
</comment>
<feature type="binding site" evidence="6">
    <location>
        <begin position="189"/>
        <end position="191"/>
    </location>
    <ligand>
        <name>substrate</name>
    </ligand>
</feature>
<evidence type="ECO:0000259" key="9">
    <source>
        <dbReference type="Pfam" id="PF10590"/>
    </source>
</evidence>
<comment type="catalytic activity">
    <reaction evidence="6">
        <text>pyridoxine 5'-phosphate + O2 = pyridoxal 5'-phosphate + H2O2</text>
        <dbReference type="Rhea" id="RHEA:15149"/>
        <dbReference type="ChEBI" id="CHEBI:15379"/>
        <dbReference type="ChEBI" id="CHEBI:16240"/>
        <dbReference type="ChEBI" id="CHEBI:58589"/>
        <dbReference type="ChEBI" id="CHEBI:597326"/>
        <dbReference type="EC" id="1.4.3.5"/>
    </reaction>
</comment>
<dbReference type="OrthoDB" id="9780392at2"/>
<dbReference type="InterPro" id="IPR019576">
    <property type="entry name" value="Pyridoxamine_oxidase_dimer_C"/>
</dbReference>
<keyword evidence="5 6" id="KW-0664">Pyridoxine biosynthesis</keyword>
<dbReference type="NCBIfam" id="NF004231">
    <property type="entry name" value="PRK05679.1"/>
    <property type="match status" value="1"/>
</dbReference>
<comment type="function">
    <text evidence="6">Catalyzes the oxidation of either pyridoxine 5'-phosphate (PNP) or pyridoxamine 5'-phosphate (PMP) into pyridoxal 5'-phosphate (PLP).</text>
</comment>
<dbReference type="InterPro" id="IPR019740">
    <property type="entry name" value="Pyridox_Oxase_CS"/>
</dbReference>
<comment type="cofactor">
    <cofactor evidence="6 7">
        <name>FMN</name>
        <dbReference type="ChEBI" id="CHEBI:58210"/>
    </cofactor>
    <text evidence="6 7">Binds 1 FMN per subunit.</text>
</comment>
<evidence type="ECO:0000256" key="6">
    <source>
        <dbReference type="HAMAP-Rule" id="MF_01629"/>
    </source>
</evidence>
<comment type="subunit">
    <text evidence="6">Homodimer.</text>
</comment>
<dbReference type="RefSeq" id="WP_127708872.1">
    <property type="nucleotide sequence ID" value="NZ_SACO01000006.1"/>
</dbReference>
<feature type="domain" description="Pyridoxamine 5'-phosphate oxidase N-terminal" evidence="8">
    <location>
        <begin position="34"/>
        <end position="154"/>
    </location>
</feature>
<dbReference type="GO" id="GO:0004733">
    <property type="term" value="F:pyridoxamine phosphate oxidase activity"/>
    <property type="evidence" value="ECO:0007669"/>
    <property type="project" value="UniProtKB-UniRule"/>
</dbReference>
<evidence type="ECO:0000256" key="4">
    <source>
        <dbReference type="ARBA" id="ARBA00023002"/>
    </source>
</evidence>
<feature type="binding site" evidence="6 7">
    <location>
        <begin position="138"/>
        <end position="139"/>
    </location>
    <ligand>
        <name>FMN</name>
        <dbReference type="ChEBI" id="CHEBI:58210"/>
    </ligand>
</feature>
<dbReference type="PIRSF" id="PIRSF000190">
    <property type="entry name" value="Pyd_amn-ph_oxd"/>
    <property type="match status" value="1"/>
</dbReference>
<feature type="binding site" evidence="6">
    <location>
        <position position="58"/>
    </location>
    <ligand>
        <name>substrate</name>
    </ligand>
</feature>
<dbReference type="GO" id="GO:0008615">
    <property type="term" value="P:pyridoxine biosynthetic process"/>
    <property type="evidence" value="ECO:0007669"/>
    <property type="project" value="UniProtKB-UniRule"/>
</dbReference>
<dbReference type="EMBL" id="SACO01000006">
    <property type="protein sequence ID" value="RVU04985.1"/>
    <property type="molecule type" value="Genomic_DNA"/>
</dbReference>
<dbReference type="NCBIfam" id="TIGR00558">
    <property type="entry name" value="pdxH"/>
    <property type="match status" value="1"/>
</dbReference>
<feature type="binding site" evidence="6 7">
    <location>
        <position position="80"/>
    </location>
    <ligand>
        <name>FMN</name>
        <dbReference type="ChEBI" id="CHEBI:58210"/>
    </ligand>
</feature>
<keyword evidence="4 6" id="KW-0560">Oxidoreductase</keyword>
<evidence type="ECO:0000256" key="5">
    <source>
        <dbReference type="ARBA" id="ARBA00023096"/>
    </source>
</evidence>
<protein>
    <recommendedName>
        <fullName evidence="6">Pyridoxine/pyridoxamine 5'-phosphate oxidase</fullName>
        <ecNumber evidence="6">1.4.3.5</ecNumber>
    </recommendedName>
    <alternativeName>
        <fullName evidence="6">PNP/PMP oxidase</fullName>
        <shortName evidence="6">PNPOx</shortName>
    </alternativeName>
    <alternativeName>
        <fullName evidence="6">Pyridoxal 5'-phosphate synthase</fullName>
    </alternativeName>
</protein>
<keyword evidence="3 6" id="KW-0288">FMN</keyword>
<comment type="caution">
    <text evidence="10">The sequence shown here is derived from an EMBL/GenBank/DDBJ whole genome shotgun (WGS) entry which is preliminary data.</text>
</comment>
<feature type="binding site" evidence="6 7">
    <location>
        <begin position="53"/>
        <end position="58"/>
    </location>
    <ligand>
        <name>FMN</name>
        <dbReference type="ChEBI" id="CHEBI:58210"/>
    </ligand>
</feature>
<dbReference type="AlphaFoldDB" id="A0A437N4X9"/>
<feature type="binding site" evidence="6">
    <location>
        <position position="125"/>
    </location>
    <ligand>
        <name>substrate</name>
    </ligand>
</feature>